<organism evidence="1">
    <name type="scientific">Glycine max</name>
    <name type="common">Soybean</name>
    <name type="synonym">Glycine hispida</name>
    <dbReference type="NCBI Taxonomy" id="3847"/>
    <lineage>
        <taxon>Eukaryota</taxon>
        <taxon>Viridiplantae</taxon>
        <taxon>Streptophyta</taxon>
        <taxon>Embryophyta</taxon>
        <taxon>Tracheophyta</taxon>
        <taxon>Spermatophyta</taxon>
        <taxon>Magnoliopsida</taxon>
        <taxon>eudicotyledons</taxon>
        <taxon>Gunneridae</taxon>
        <taxon>Pentapetalae</taxon>
        <taxon>rosids</taxon>
        <taxon>fabids</taxon>
        <taxon>Fabales</taxon>
        <taxon>Fabaceae</taxon>
        <taxon>Papilionoideae</taxon>
        <taxon>50 kb inversion clade</taxon>
        <taxon>NPAAA clade</taxon>
        <taxon>indigoferoid/millettioid clade</taxon>
        <taxon>Phaseoleae</taxon>
        <taxon>Glycine</taxon>
        <taxon>Glycine subgen. Soja</taxon>
    </lineage>
</organism>
<dbReference type="AlphaFoldDB" id="A0A0R0L0K5"/>
<dbReference type="EnsemblPlants" id="KRH69135">
    <property type="protein sequence ID" value="KRH69135"/>
    <property type="gene ID" value="GLYMA_02G006700"/>
</dbReference>
<sequence length="87" mass="9338">MVVSDESRLRVITRPKGGRRSLCMDLEEVKACRDTLSSFSNSTLDTSSGVTSPICCISSPGDDPKDVKARLKLWAQAVAASASRYGT</sequence>
<reference evidence="1 2" key="1">
    <citation type="journal article" date="2010" name="Nature">
        <title>Genome sequence of the palaeopolyploid soybean.</title>
        <authorList>
            <person name="Schmutz J."/>
            <person name="Cannon S.B."/>
            <person name="Schlueter J."/>
            <person name="Ma J."/>
            <person name="Mitros T."/>
            <person name="Nelson W."/>
            <person name="Hyten D.L."/>
            <person name="Song Q."/>
            <person name="Thelen J.J."/>
            <person name="Cheng J."/>
            <person name="Xu D."/>
            <person name="Hellsten U."/>
            <person name="May G.D."/>
            <person name="Yu Y."/>
            <person name="Sakurai T."/>
            <person name="Umezawa T."/>
            <person name="Bhattacharyya M.K."/>
            <person name="Sandhu D."/>
            <person name="Valliyodan B."/>
            <person name="Lindquist E."/>
            <person name="Peto M."/>
            <person name="Grant D."/>
            <person name="Shu S."/>
            <person name="Goodstein D."/>
            <person name="Barry K."/>
            <person name="Futrell-Griggs M."/>
            <person name="Abernathy B."/>
            <person name="Du J."/>
            <person name="Tian Z."/>
            <person name="Zhu L."/>
            <person name="Gill N."/>
            <person name="Joshi T."/>
            <person name="Libault M."/>
            <person name="Sethuraman A."/>
            <person name="Zhang X.-C."/>
            <person name="Shinozaki K."/>
            <person name="Nguyen H.T."/>
            <person name="Wing R.A."/>
            <person name="Cregan P."/>
            <person name="Specht J."/>
            <person name="Grimwood J."/>
            <person name="Rokhsar D."/>
            <person name="Stacey G."/>
            <person name="Shoemaker R.C."/>
            <person name="Jackson S.A."/>
        </authorList>
    </citation>
    <scope>NUCLEOTIDE SEQUENCE</scope>
    <source>
        <strain evidence="2">cv. Williams 82</strain>
        <tissue evidence="1">Callus</tissue>
    </source>
</reference>
<dbReference type="PaxDb" id="3847-GLYMA02G00940.1"/>
<protein>
    <submittedName>
        <fullName evidence="1 2">Uncharacterized protein</fullName>
    </submittedName>
</protein>
<dbReference type="EMBL" id="CM000835">
    <property type="protein sequence ID" value="KRH69135.1"/>
    <property type="molecule type" value="Genomic_DNA"/>
</dbReference>
<reference evidence="2" key="2">
    <citation type="submission" date="2018-02" db="UniProtKB">
        <authorList>
            <consortium name="EnsemblPlants"/>
        </authorList>
    </citation>
    <scope>IDENTIFICATION</scope>
    <source>
        <strain evidence="2">Williams 82</strain>
    </source>
</reference>
<dbReference type="Proteomes" id="UP000008827">
    <property type="component" value="Chromosome 2"/>
</dbReference>
<dbReference type="PANTHER" id="PTHR31865:SF2">
    <property type="entry name" value="OSJNBA0004B13.24 PROTEIN"/>
    <property type="match status" value="1"/>
</dbReference>
<accession>A0A0R0L0K5</accession>
<proteinExistence type="predicted"/>
<evidence type="ECO:0000313" key="1">
    <source>
        <dbReference type="EMBL" id="KRH69135.1"/>
    </source>
</evidence>
<keyword evidence="3" id="KW-1185">Reference proteome</keyword>
<reference evidence="1" key="3">
    <citation type="submission" date="2018-07" db="EMBL/GenBank/DDBJ databases">
        <title>WGS assembly of Glycine max.</title>
        <authorList>
            <person name="Schmutz J."/>
            <person name="Cannon S."/>
            <person name="Schlueter J."/>
            <person name="Ma J."/>
            <person name="Mitros T."/>
            <person name="Nelson W."/>
            <person name="Hyten D."/>
            <person name="Song Q."/>
            <person name="Thelen J."/>
            <person name="Cheng J."/>
            <person name="Xu D."/>
            <person name="Hellsten U."/>
            <person name="May G."/>
            <person name="Yu Y."/>
            <person name="Sakurai T."/>
            <person name="Umezawa T."/>
            <person name="Bhattacharyya M."/>
            <person name="Sandhu D."/>
            <person name="Valliyodan B."/>
            <person name="Lindquist E."/>
            <person name="Peto M."/>
            <person name="Grant D."/>
            <person name="Shu S."/>
            <person name="Goodstein D."/>
            <person name="Barry K."/>
            <person name="Futrell-Griggs M."/>
            <person name="Abernathy B."/>
            <person name="Du J."/>
            <person name="Tian Z."/>
            <person name="Zhu L."/>
            <person name="Gill N."/>
            <person name="Joshi T."/>
            <person name="Libault M."/>
            <person name="Sethuraman A."/>
            <person name="Zhang X."/>
            <person name="Shinozaki K."/>
            <person name="Nguyen H."/>
            <person name="Wing R."/>
            <person name="Cregan P."/>
            <person name="Specht J."/>
            <person name="Grimwood J."/>
            <person name="Rokhsar D."/>
            <person name="Stacey G."/>
            <person name="Shoemaker R."/>
            <person name="Jackson S."/>
        </authorList>
    </citation>
    <scope>NUCLEOTIDE SEQUENCE</scope>
    <source>
        <tissue evidence="1">Callus</tissue>
    </source>
</reference>
<evidence type="ECO:0000313" key="2">
    <source>
        <dbReference type="EnsemblPlants" id="KRH69135"/>
    </source>
</evidence>
<dbReference type="Gramene" id="KRH69135">
    <property type="protein sequence ID" value="KRH69135"/>
    <property type="gene ID" value="GLYMA_02G006700"/>
</dbReference>
<name>A0A0R0L0K5_SOYBN</name>
<evidence type="ECO:0000313" key="3">
    <source>
        <dbReference type="Proteomes" id="UP000008827"/>
    </source>
</evidence>
<dbReference type="InParanoid" id="A0A0R0L0K5"/>
<dbReference type="PANTHER" id="PTHR31865">
    <property type="entry name" value="OSJNBA0071G03.3 PROTEIN"/>
    <property type="match status" value="1"/>
</dbReference>
<gene>
    <name evidence="1" type="ORF">GLYMA_02G006700</name>
</gene>